<sequence length="105" mass="11054">MSSAAALLLLPILAAAGEGAAACPTPPAAAVILRHASTSCRTVDALGLRGHRAGVVEVGFALPFDLPITLLAENWRPVACAARLPFGVREFKYLMSFCFYPPFVI</sequence>
<feature type="chain" id="PRO_5032456365" evidence="1">
    <location>
        <begin position="23"/>
        <end position="105"/>
    </location>
</feature>
<dbReference type="EMBL" id="CAJGYO010000007">
    <property type="protein sequence ID" value="CAD6245029.1"/>
    <property type="molecule type" value="Genomic_DNA"/>
</dbReference>
<keyword evidence="3" id="KW-1185">Reference proteome</keyword>
<evidence type="ECO:0000256" key="1">
    <source>
        <dbReference type="SAM" id="SignalP"/>
    </source>
</evidence>
<comment type="caution">
    <text evidence="2">The sequence shown here is derived from an EMBL/GenBank/DDBJ whole genome shotgun (WGS) entry which is preliminary data.</text>
</comment>
<evidence type="ECO:0000313" key="3">
    <source>
        <dbReference type="Proteomes" id="UP000604825"/>
    </source>
</evidence>
<reference evidence="2" key="1">
    <citation type="submission" date="2020-10" db="EMBL/GenBank/DDBJ databases">
        <authorList>
            <person name="Han B."/>
            <person name="Lu T."/>
            <person name="Zhao Q."/>
            <person name="Huang X."/>
            <person name="Zhao Y."/>
        </authorList>
    </citation>
    <scope>NUCLEOTIDE SEQUENCE</scope>
</reference>
<evidence type="ECO:0000313" key="2">
    <source>
        <dbReference type="EMBL" id="CAD6245029.1"/>
    </source>
</evidence>
<keyword evidence="1" id="KW-0732">Signal</keyword>
<organism evidence="2 3">
    <name type="scientific">Miscanthus lutarioriparius</name>
    <dbReference type="NCBI Taxonomy" id="422564"/>
    <lineage>
        <taxon>Eukaryota</taxon>
        <taxon>Viridiplantae</taxon>
        <taxon>Streptophyta</taxon>
        <taxon>Embryophyta</taxon>
        <taxon>Tracheophyta</taxon>
        <taxon>Spermatophyta</taxon>
        <taxon>Magnoliopsida</taxon>
        <taxon>Liliopsida</taxon>
        <taxon>Poales</taxon>
        <taxon>Poaceae</taxon>
        <taxon>PACMAD clade</taxon>
        <taxon>Panicoideae</taxon>
        <taxon>Andropogonodae</taxon>
        <taxon>Andropogoneae</taxon>
        <taxon>Saccharinae</taxon>
        <taxon>Miscanthus</taxon>
    </lineage>
</organism>
<gene>
    <name evidence="2" type="ORF">NCGR_LOCUS29493</name>
</gene>
<protein>
    <submittedName>
        <fullName evidence="2">Uncharacterized protein</fullName>
    </submittedName>
</protein>
<feature type="signal peptide" evidence="1">
    <location>
        <begin position="1"/>
        <end position="22"/>
    </location>
</feature>
<dbReference type="AlphaFoldDB" id="A0A811PIC7"/>
<proteinExistence type="predicted"/>
<name>A0A811PIC7_9POAL</name>
<dbReference type="Proteomes" id="UP000604825">
    <property type="component" value="Unassembled WGS sequence"/>
</dbReference>
<accession>A0A811PIC7</accession>